<sequence length="451" mass="52120">MKIAAVGCLHGQLDVIYEKIDNIEKNQNITIDLVLVCGDVQTIRNENDFHCISVPPKYRQLGTFHQYYFGEKIAPKLTLLIGGNHEASNVFQTLPYGGWVAPNMYYMGYCSVVKFGSFRIGGVSGIFKSHSARLPHFECLPYDQSSLRSIYHMREIEIFKLLQLSSEKKHVVDVFMSHDWPINIHQCATQRDVNNLLQRKPHFRSEIEQNRFGNPLLQPLVNHLRPKHWFAAHMHAGFRATVIHQPTDKKDSTDDQKEQSIIKTEFQALDKVLFKRYFLHVTDINVSGDEDQKPPGLEYDPEWLVILKKTDNLWTEIQNPNGIDLLNSSNKIEINQKDLDEIAKDFGNDFRIPENFQCSSPVLIRNEDSDPERRRNYLNPQTTKLCSKLNIFDPNTMFIQQESSTVKNPDEIDLDESDDGEDQNHTESEPTQKKRLKTELFIIDTKGTLCE</sequence>
<comment type="similarity">
    <text evidence="5">Belongs to the lariat debranching enzyme family.</text>
</comment>
<reference evidence="15" key="2">
    <citation type="submission" date="2020-01" db="EMBL/GenBank/DDBJ databases">
        <authorList>
            <person name="Korhonen P.K.K."/>
            <person name="Guangxu M.G."/>
            <person name="Wang T.W."/>
            <person name="Stroehlein A.J.S."/>
            <person name="Young N.D."/>
            <person name="Ang C.-S.A."/>
            <person name="Fernando D.W.F."/>
            <person name="Lu H.L."/>
            <person name="Taylor S.T."/>
            <person name="Ehtesham M.E.M."/>
            <person name="Najaraj S.H.N."/>
            <person name="Harsha G.H.G."/>
            <person name="Madugundu A.M."/>
            <person name="Renuse S.R."/>
            <person name="Holt D.H."/>
            <person name="Pandey A.P."/>
            <person name="Papenfuss A.P."/>
            <person name="Gasser R.B.G."/>
            <person name="Fischer K.F."/>
        </authorList>
    </citation>
    <scope>NUCLEOTIDE SEQUENCE</scope>
    <source>
        <strain evidence="15">SSS_KF_BRIS2020</strain>
    </source>
</reference>
<comment type="cofactor">
    <cofactor evidence="3">
        <name>Fe(2+)</name>
        <dbReference type="ChEBI" id="CHEBI:29033"/>
    </cofactor>
</comment>
<dbReference type="GO" id="GO:0000398">
    <property type="term" value="P:mRNA splicing, via spliceosome"/>
    <property type="evidence" value="ECO:0007669"/>
    <property type="project" value="TreeGrafter"/>
</dbReference>
<evidence type="ECO:0000256" key="9">
    <source>
        <dbReference type="ARBA" id="ARBA00022833"/>
    </source>
</evidence>
<feature type="compositionally biased region" description="Acidic residues" evidence="13">
    <location>
        <begin position="411"/>
        <end position="421"/>
    </location>
</feature>
<comment type="cofactor">
    <cofactor evidence="2">
        <name>Zn(2+)</name>
        <dbReference type="ChEBI" id="CHEBI:29105"/>
    </cofactor>
</comment>
<evidence type="ECO:0000256" key="5">
    <source>
        <dbReference type="ARBA" id="ARBA00006045"/>
    </source>
</evidence>
<dbReference type="AlphaFoldDB" id="A0A834RBM6"/>
<evidence type="ECO:0000256" key="4">
    <source>
        <dbReference type="ARBA" id="ARBA00004123"/>
    </source>
</evidence>
<dbReference type="GO" id="GO:0008419">
    <property type="term" value="F:RNA lariat debranching enzyme activity"/>
    <property type="evidence" value="ECO:0007669"/>
    <property type="project" value="UniProtKB-ARBA"/>
</dbReference>
<evidence type="ECO:0000256" key="6">
    <source>
        <dbReference type="ARBA" id="ARBA00022664"/>
    </source>
</evidence>
<gene>
    <name evidence="15" type="ORF">SSS_8322</name>
</gene>
<evidence type="ECO:0000256" key="2">
    <source>
        <dbReference type="ARBA" id="ARBA00001947"/>
    </source>
</evidence>
<evidence type="ECO:0000313" key="16">
    <source>
        <dbReference type="EnsemblMetazoa" id="KAF7492712.1"/>
    </source>
</evidence>
<feature type="domain" description="Lariat debranching enzyme C-terminal" evidence="14">
    <location>
        <begin position="256"/>
        <end position="395"/>
    </location>
</feature>
<dbReference type="Pfam" id="PF00149">
    <property type="entry name" value="Metallophos"/>
    <property type="match status" value="1"/>
</dbReference>
<evidence type="ECO:0000256" key="13">
    <source>
        <dbReference type="SAM" id="MobiDB-lite"/>
    </source>
</evidence>
<feature type="compositionally biased region" description="Basic and acidic residues" evidence="13">
    <location>
        <begin position="422"/>
        <end position="432"/>
    </location>
</feature>
<name>A0A834RBM6_SARSC</name>
<evidence type="ECO:0000256" key="7">
    <source>
        <dbReference type="ARBA" id="ARBA00022723"/>
    </source>
</evidence>
<evidence type="ECO:0000256" key="3">
    <source>
        <dbReference type="ARBA" id="ARBA00001954"/>
    </source>
</evidence>
<evidence type="ECO:0000313" key="15">
    <source>
        <dbReference type="EMBL" id="KAF7492712.1"/>
    </source>
</evidence>
<dbReference type="EnsemblMetazoa" id="SSS_8322s_mrna">
    <property type="protein sequence ID" value="KAF7492712.1"/>
    <property type="gene ID" value="SSS_8322"/>
</dbReference>
<evidence type="ECO:0000256" key="12">
    <source>
        <dbReference type="ARBA" id="ARBA00023242"/>
    </source>
</evidence>
<keyword evidence="8" id="KW-0378">Hydrolase</keyword>
<dbReference type="Proteomes" id="UP000070412">
    <property type="component" value="Unassembled WGS sequence"/>
</dbReference>
<feature type="region of interest" description="Disordered" evidence="13">
    <location>
        <begin position="402"/>
        <end position="437"/>
    </location>
</feature>
<dbReference type="InterPro" id="IPR041816">
    <property type="entry name" value="Dbr1_N"/>
</dbReference>
<reference evidence="16" key="3">
    <citation type="submission" date="2022-06" db="UniProtKB">
        <authorList>
            <consortium name="EnsemblMetazoa"/>
        </authorList>
    </citation>
    <scope>IDENTIFICATION</scope>
</reference>
<comment type="subcellular location">
    <subcellularLocation>
        <location evidence="4">Nucleus</location>
    </subcellularLocation>
</comment>
<protein>
    <submittedName>
        <fullName evidence="15">Lariat debranching enzyme B</fullName>
    </submittedName>
</protein>
<dbReference type="GO" id="GO:0005634">
    <property type="term" value="C:nucleus"/>
    <property type="evidence" value="ECO:0007669"/>
    <property type="project" value="UniProtKB-SubCell"/>
</dbReference>
<comment type="cofactor">
    <cofactor evidence="1">
        <name>Mn(2+)</name>
        <dbReference type="ChEBI" id="CHEBI:29035"/>
    </cofactor>
</comment>
<dbReference type="GO" id="GO:0046872">
    <property type="term" value="F:metal ion binding"/>
    <property type="evidence" value="ECO:0007669"/>
    <property type="project" value="UniProtKB-KW"/>
</dbReference>
<accession>A0A834RBM6</accession>
<dbReference type="PANTHER" id="PTHR12849">
    <property type="entry name" value="RNA LARIAT DEBRANCHING ENZYME"/>
    <property type="match status" value="1"/>
</dbReference>
<evidence type="ECO:0000256" key="1">
    <source>
        <dbReference type="ARBA" id="ARBA00001936"/>
    </source>
</evidence>
<reference evidence="17" key="1">
    <citation type="journal article" date="2020" name="PLoS Negl. Trop. Dis.">
        <title>High-quality nuclear genome for Sarcoptes scabiei-A critical resource for a neglected parasite.</title>
        <authorList>
            <person name="Korhonen P.K."/>
            <person name="Gasser R.B."/>
            <person name="Ma G."/>
            <person name="Wang T."/>
            <person name="Stroehlein A.J."/>
            <person name="Young N.D."/>
            <person name="Ang C.S."/>
            <person name="Fernando D.D."/>
            <person name="Lu H.C."/>
            <person name="Taylor S."/>
            <person name="Reynolds S.L."/>
            <person name="Mofiz E."/>
            <person name="Najaraj S.H."/>
            <person name="Gowda H."/>
            <person name="Madugundu A."/>
            <person name="Renuse S."/>
            <person name="Holt D."/>
            <person name="Pandey A."/>
            <person name="Papenfuss A.T."/>
            <person name="Fischer K."/>
        </authorList>
    </citation>
    <scope>NUCLEOTIDE SEQUENCE [LARGE SCALE GENOMIC DNA]</scope>
</reference>
<evidence type="ECO:0000256" key="11">
    <source>
        <dbReference type="ARBA" id="ARBA00023211"/>
    </source>
</evidence>
<evidence type="ECO:0000256" key="10">
    <source>
        <dbReference type="ARBA" id="ARBA00023004"/>
    </source>
</evidence>
<dbReference type="InterPro" id="IPR004843">
    <property type="entry name" value="Calcineurin-like_PHP"/>
</dbReference>
<dbReference type="Pfam" id="PF05011">
    <property type="entry name" value="DBR1"/>
    <property type="match status" value="1"/>
</dbReference>
<dbReference type="InterPro" id="IPR029052">
    <property type="entry name" value="Metallo-depent_PP-like"/>
</dbReference>
<keyword evidence="12" id="KW-0539">Nucleus</keyword>
<keyword evidence="11" id="KW-0464">Manganese</keyword>
<evidence type="ECO:0000259" key="14">
    <source>
        <dbReference type="SMART" id="SM01124"/>
    </source>
</evidence>
<evidence type="ECO:0000313" key="17">
    <source>
        <dbReference type="Proteomes" id="UP000070412"/>
    </source>
</evidence>
<dbReference type="InterPro" id="IPR007708">
    <property type="entry name" value="DBR1_C"/>
</dbReference>
<dbReference type="EMBL" id="WVUK01000056">
    <property type="protein sequence ID" value="KAF7492712.1"/>
    <property type="molecule type" value="Genomic_DNA"/>
</dbReference>
<dbReference type="SMART" id="SM01124">
    <property type="entry name" value="DBR1"/>
    <property type="match status" value="1"/>
</dbReference>
<dbReference type="PANTHER" id="PTHR12849:SF0">
    <property type="entry name" value="LARIAT DEBRANCHING ENZYME"/>
    <property type="match status" value="1"/>
</dbReference>
<keyword evidence="6" id="KW-0507">mRNA processing</keyword>
<organism evidence="15">
    <name type="scientific">Sarcoptes scabiei</name>
    <name type="common">Itch mite</name>
    <name type="synonym">Acarus scabiei</name>
    <dbReference type="NCBI Taxonomy" id="52283"/>
    <lineage>
        <taxon>Eukaryota</taxon>
        <taxon>Metazoa</taxon>
        <taxon>Ecdysozoa</taxon>
        <taxon>Arthropoda</taxon>
        <taxon>Chelicerata</taxon>
        <taxon>Arachnida</taxon>
        <taxon>Acari</taxon>
        <taxon>Acariformes</taxon>
        <taxon>Sarcoptiformes</taxon>
        <taxon>Astigmata</taxon>
        <taxon>Psoroptidia</taxon>
        <taxon>Sarcoptoidea</taxon>
        <taxon>Sarcoptidae</taxon>
        <taxon>Sarcoptinae</taxon>
        <taxon>Sarcoptes</taxon>
    </lineage>
</organism>
<proteinExistence type="inferred from homology"/>
<dbReference type="CDD" id="cd00844">
    <property type="entry name" value="MPP_Dbr1_N"/>
    <property type="match status" value="1"/>
</dbReference>
<keyword evidence="17" id="KW-1185">Reference proteome</keyword>
<dbReference type="OrthoDB" id="407609at2759"/>
<keyword evidence="9" id="KW-0862">Zinc</keyword>
<keyword evidence="10" id="KW-0408">Iron</keyword>
<keyword evidence="7" id="KW-0479">Metal-binding</keyword>
<evidence type="ECO:0000256" key="8">
    <source>
        <dbReference type="ARBA" id="ARBA00022801"/>
    </source>
</evidence>
<dbReference type="SUPFAM" id="SSF56300">
    <property type="entry name" value="Metallo-dependent phosphatases"/>
    <property type="match status" value="1"/>
</dbReference>